<reference evidence="2" key="1">
    <citation type="submission" date="2020-05" db="EMBL/GenBank/DDBJ databases">
        <authorList>
            <person name="Chiriac C."/>
            <person name="Salcher M."/>
            <person name="Ghai R."/>
            <person name="Kavagutti S V."/>
        </authorList>
    </citation>
    <scope>NUCLEOTIDE SEQUENCE</scope>
</reference>
<dbReference type="EMBL" id="CAEZYP010000033">
    <property type="protein sequence ID" value="CAB4725744.1"/>
    <property type="molecule type" value="Genomic_DNA"/>
</dbReference>
<evidence type="ECO:0000313" key="1">
    <source>
        <dbReference type="EMBL" id="CAB4725744.1"/>
    </source>
</evidence>
<dbReference type="AlphaFoldDB" id="A0A6J7NBI3"/>
<evidence type="ECO:0000313" key="2">
    <source>
        <dbReference type="EMBL" id="CAB4990790.1"/>
    </source>
</evidence>
<dbReference type="EMBL" id="CAFBOY010000009">
    <property type="protein sequence ID" value="CAB4990790.1"/>
    <property type="molecule type" value="Genomic_DNA"/>
</dbReference>
<gene>
    <name evidence="1" type="ORF">UFOPK2735_00349</name>
    <name evidence="2" type="ORF">UFOPK4022_00155</name>
</gene>
<accession>A0A6J7NBI3</accession>
<organism evidence="2">
    <name type="scientific">freshwater metagenome</name>
    <dbReference type="NCBI Taxonomy" id="449393"/>
    <lineage>
        <taxon>unclassified sequences</taxon>
        <taxon>metagenomes</taxon>
        <taxon>ecological metagenomes</taxon>
    </lineage>
</organism>
<proteinExistence type="predicted"/>
<name>A0A6J7NBI3_9ZZZZ</name>
<protein>
    <submittedName>
        <fullName evidence="2">Unannotated protein</fullName>
    </submittedName>
</protein>
<sequence>MQVNDYKDPIRVRTGSDVSISNACVATSGGIQVFYRDESQGILLGATKAKGTSKWSYELVDGDRKTDGRSTGDVAFHLKALFDGKKTYVVYDSVLTINQKKQATSGEVRVASRATLSGEPWSYFNLDTSGSSTPMTGFDVSIAKTLNGIQATWLISSPATAPNPNRIRWSAVQNPPAQTVITSELYGAPGKYLNTDGTFIAYNCFQRLCVLDSARAIPTIKLVSTEQNPNGVDSAWVVVDRVRYLVAGYKGQLSMFRP</sequence>